<keyword evidence="3" id="KW-1185">Reference proteome</keyword>
<dbReference type="Proteomes" id="UP000028999">
    <property type="component" value="Unassembled WGS sequence"/>
</dbReference>
<evidence type="ECO:0000313" key="3">
    <source>
        <dbReference type="Proteomes" id="UP000028999"/>
    </source>
</evidence>
<dbReference type="PaxDb" id="3708-A0A078IW76"/>
<dbReference type="AlphaFoldDB" id="A0A078IW76"/>
<name>A0A078IW76_BRANA</name>
<reference evidence="2 3" key="1">
    <citation type="journal article" date="2014" name="Science">
        <title>Plant genetics. Early allopolyploid evolution in the post-Neolithic Brassica napus oilseed genome.</title>
        <authorList>
            <person name="Chalhoub B."/>
            <person name="Denoeud F."/>
            <person name="Liu S."/>
            <person name="Parkin I.A."/>
            <person name="Tang H."/>
            <person name="Wang X."/>
            <person name="Chiquet J."/>
            <person name="Belcram H."/>
            <person name="Tong C."/>
            <person name="Samans B."/>
            <person name="Correa M."/>
            <person name="Da Silva C."/>
            <person name="Just J."/>
            <person name="Falentin C."/>
            <person name="Koh C.S."/>
            <person name="Le Clainche I."/>
            <person name="Bernard M."/>
            <person name="Bento P."/>
            <person name="Noel B."/>
            <person name="Labadie K."/>
            <person name="Alberti A."/>
            <person name="Charles M."/>
            <person name="Arnaud D."/>
            <person name="Guo H."/>
            <person name="Daviaud C."/>
            <person name="Alamery S."/>
            <person name="Jabbari K."/>
            <person name="Zhao M."/>
            <person name="Edger P.P."/>
            <person name="Chelaifa H."/>
            <person name="Tack D."/>
            <person name="Lassalle G."/>
            <person name="Mestiri I."/>
            <person name="Schnel N."/>
            <person name="Le Paslier M.C."/>
            <person name="Fan G."/>
            <person name="Renault V."/>
            <person name="Bayer P.E."/>
            <person name="Golicz A.A."/>
            <person name="Manoli S."/>
            <person name="Lee T.H."/>
            <person name="Thi V.H."/>
            <person name="Chalabi S."/>
            <person name="Hu Q."/>
            <person name="Fan C."/>
            <person name="Tollenaere R."/>
            <person name="Lu Y."/>
            <person name="Battail C."/>
            <person name="Shen J."/>
            <person name="Sidebottom C.H."/>
            <person name="Wang X."/>
            <person name="Canaguier A."/>
            <person name="Chauveau A."/>
            <person name="Berard A."/>
            <person name="Deniot G."/>
            <person name="Guan M."/>
            <person name="Liu Z."/>
            <person name="Sun F."/>
            <person name="Lim Y.P."/>
            <person name="Lyons E."/>
            <person name="Town C.D."/>
            <person name="Bancroft I."/>
            <person name="Wang X."/>
            <person name="Meng J."/>
            <person name="Ma J."/>
            <person name="Pires J.C."/>
            <person name="King G.J."/>
            <person name="Brunel D."/>
            <person name="Delourme R."/>
            <person name="Renard M."/>
            <person name="Aury J.M."/>
            <person name="Adams K.L."/>
            <person name="Batley J."/>
            <person name="Snowdon R.J."/>
            <person name="Tost J."/>
            <person name="Edwards D."/>
            <person name="Zhou Y."/>
            <person name="Hua W."/>
            <person name="Sharpe A.G."/>
            <person name="Paterson A.H."/>
            <person name="Guan C."/>
            <person name="Wincker P."/>
        </authorList>
    </citation>
    <scope>NUCLEOTIDE SEQUENCE [LARGE SCALE GENOMIC DNA]</scope>
    <source>
        <strain evidence="3">cv. Darmor-bzh</strain>
    </source>
</reference>
<organism evidence="2 3">
    <name type="scientific">Brassica napus</name>
    <name type="common">Rape</name>
    <dbReference type="NCBI Taxonomy" id="3708"/>
    <lineage>
        <taxon>Eukaryota</taxon>
        <taxon>Viridiplantae</taxon>
        <taxon>Streptophyta</taxon>
        <taxon>Embryophyta</taxon>
        <taxon>Tracheophyta</taxon>
        <taxon>Spermatophyta</taxon>
        <taxon>Magnoliopsida</taxon>
        <taxon>eudicotyledons</taxon>
        <taxon>Gunneridae</taxon>
        <taxon>Pentapetalae</taxon>
        <taxon>rosids</taxon>
        <taxon>malvids</taxon>
        <taxon>Brassicales</taxon>
        <taxon>Brassicaceae</taxon>
        <taxon>Brassiceae</taxon>
        <taxon>Brassica</taxon>
    </lineage>
</organism>
<dbReference type="Proteomes" id="UP001295469">
    <property type="component" value="Chromosome A08"/>
</dbReference>
<proteinExistence type="predicted"/>
<accession>A0A078IW76</accession>
<protein>
    <submittedName>
        <fullName evidence="1">(rape) hypothetical protein</fullName>
    </submittedName>
    <submittedName>
        <fullName evidence="2">BnaA08g30340D protein</fullName>
    </submittedName>
</protein>
<gene>
    <name evidence="2" type="primary">BnaA08g30340D</name>
    <name evidence="1" type="ORF">DARMORV10_A08P12620.1</name>
    <name evidence="2" type="ORF">GSBRNA2T00011124001</name>
</gene>
<dbReference type="Gramene" id="CDY53644">
    <property type="protein sequence ID" value="CDY53644"/>
    <property type="gene ID" value="GSBRNA2T00011124001"/>
</dbReference>
<reference evidence="1" key="3">
    <citation type="submission" date="2021-01" db="EMBL/GenBank/DDBJ databases">
        <authorList>
            <consortium name="Genoscope - CEA"/>
            <person name="William W."/>
        </authorList>
    </citation>
    <scope>NUCLEOTIDE SEQUENCE</scope>
</reference>
<dbReference type="EMBL" id="HG994362">
    <property type="protein sequence ID" value="CAF2232723.1"/>
    <property type="molecule type" value="Genomic_DNA"/>
</dbReference>
<evidence type="ECO:0000313" key="1">
    <source>
        <dbReference type="EMBL" id="CAF2232723.1"/>
    </source>
</evidence>
<sequence>MVAPFAPELNSLCDLLFFKRLCTVSSSGNEAHQRHHRSGLVMFLVHSGCLHFPLLMMG</sequence>
<dbReference type="EMBL" id="LK033223">
    <property type="protein sequence ID" value="CDY53644.1"/>
    <property type="molecule type" value="Genomic_DNA"/>
</dbReference>
<evidence type="ECO:0000313" key="2">
    <source>
        <dbReference type="EMBL" id="CDY53644.1"/>
    </source>
</evidence>
<reference evidence="2" key="2">
    <citation type="submission" date="2014-06" db="EMBL/GenBank/DDBJ databases">
        <authorList>
            <person name="Genoscope - CEA"/>
        </authorList>
    </citation>
    <scope>NUCLEOTIDE SEQUENCE</scope>
</reference>